<evidence type="ECO:0000259" key="1">
    <source>
        <dbReference type="Pfam" id="PF13643"/>
    </source>
</evidence>
<sequence>MKCPHCLVEFHAEFRINPLKDDNDGSWYIQSCTCANPKCLKGVLYLVNGDCRYNNHGGYTLGKIISNRLIYPKGSNRPPVPTQVTKEVADDYTEACLVLTDSPKASAALSRRCLQNLLLDKAGVKKGDLAVQIQTLLDSGKLPSHLEEDIDAVRNIGNFAAHPNKSKSTGEILEVEPHEAEWNLDVLESLFDFYYVQPEKARARKAALNAKLNDSGKPPMK</sequence>
<protein>
    <submittedName>
        <fullName evidence="2">DUF4145 domain-containing protein</fullName>
    </submittedName>
</protein>
<reference evidence="2 3" key="1">
    <citation type="submission" date="2024-09" db="EMBL/GenBank/DDBJ databases">
        <authorList>
            <person name="Sun Q."/>
            <person name="Mori K."/>
        </authorList>
    </citation>
    <scope>NUCLEOTIDE SEQUENCE [LARGE SCALE GENOMIC DNA]</scope>
    <source>
        <strain evidence="2 3">NCAIM B.02415</strain>
    </source>
</reference>
<organism evidence="2 3">
    <name type="scientific">Mucilaginibacter angelicae</name>
    <dbReference type="NCBI Taxonomy" id="869718"/>
    <lineage>
        <taxon>Bacteria</taxon>
        <taxon>Pseudomonadati</taxon>
        <taxon>Bacteroidota</taxon>
        <taxon>Sphingobacteriia</taxon>
        <taxon>Sphingobacteriales</taxon>
        <taxon>Sphingobacteriaceae</taxon>
        <taxon>Mucilaginibacter</taxon>
    </lineage>
</organism>
<evidence type="ECO:0000313" key="2">
    <source>
        <dbReference type="EMBL" id="MFC0515169.1"/>
    </source>
</evidence>
<dbReference type="Pfam" id="PF13643">
    <property type="entry name" value="DUF4145"/>
    <property type="match status" value="1"/>
</dbReference>
<gene>
    <name evidence="2" type="ORF">ACFFGT_13200</name>
</gene>
<dbReference type="RefSeq" id="WP_377023007.1">
    <property type="nucleotide sequence ID" value="NZ_JBHLTS010000022.1"/>
</dbReference>
<accession>A0ABV6L6R5</accession>
<proteinExistence type="predicted"/>
<dbReference type="InterPro" id="IPR025285">
    <property type="entry name" value="DUF4145"/>
</dbReference>
<evidence type="ECO:0000313" key="3">
    <source>
        <dbReference type="Proteomes" id="UP001589828"/>
    </source>
</evidence>
<dbReference type="EMBL" id="JBHLTS010000022">
    <property type="protein sequence ID" value="MFC0515169.1"/>
    <property type="molecule type" value="Genomic_DNA"/>
</dbReference>
<comment type="caution">
    <text evidence="2">The sequence shown here is derived from an EMBL/GenBank/DDBJ whole genome shotgun (WGS) entry which is preliminary data.</text>
</comment>
<name>A0ABV6L6R5_9SPHI</name>
<keyword evidence="3" id="KW-1185">Reference proteome</keyword>
<feature type="domain" description="DUF4145" evidence="1">
    <location>
        <begin position="94"/>
        <end position="175"/>
    </location>
</feature>
<dbReference type="Proteomes" id="UP001589828">
    <property type="component" value="Unassembled WGS sequence"/>
</dbReference>